<evidence type="ECO:0000313" key="1">
    <source>
        <dbReference type="EMBL" id="EGO02290.1"/>
    </source>
</evidence>
<evidence type="ECO:0000313" key="2">
    <source>
        <dbReference type="Proteomes" id="UP000008063"/>
    </source>
</evidence>
<sequence>MPLRAGWASRTIVQLGWMIMKGPGALYGGSILSHKDHATNGEGTKQFIADISFAFANFPLRFSLPV</sequence>
<keyword evidence="2" id="KW-1185">Reference proteome</keyword>
<dbReference type="EMBL" id="GL945477">
    <property type="protein sequence ID" value="EGO02290.1"/>
    <property type="molecule type" value="Genomic_DNA"/>
</dbReference>
<dbReference type="HOGENOM" id="CLU_2832749_0_0_1"/>
<protein>
    <submittedName>
        <fullName evidence="1">Uncharacterized protein</fullName>
    </submittedName>
</protein>
<dbReference type="AlphaFoldDB" id="F8PQU6"/>
<dbReference type="Proteomes" id="UP000008063">
    <property type="component" value="Unassembled WGS sequence"/>
</dbReference>
<proteinExistence type="predicted"/>
<accession>F8PQU6</accession>
<name>F8PQU6_SERL3</name>
<gene>
    <name evidence="1" type="ORF">SERLA73DRAFT_133227</name>
</gene>
<dbReference type="InParanoid" id="F8PQU6"/>
<reference evidence="2" key="1">
    <citation type="journal article" date="2011" name="Science">
        <title>The plant cell wall-decomposing machinery underlies the functional diversity of forest fungi.</title>
        <authorList>
            <person name="Eastwood D.C."/>
            <person name="Floudas D."/>
            <person name="Binder M."/>
            <person name="Majcherczyk A."/>
            <person name="Schneider P."/>
            <person name="Aerts A."/>
            <person name="Asiegbu F.O."/>
            <person name="Baker S.E."/>
            <person name="Barry K."/>
            <person name="Bendiksby M."/>
            <person name="Blumentritt M."/>
            <person name="Coutinho P.M."/>
            <person name="Cullen D."/>
            <person name="de Vries R.P."/>
            <person name="Gathman A."/>
            <person name="Goodell B."/>
            <person name="Henrissat B."/>
            <person name="Ihrmark K."/>
            <person name="Kauserud H."/>
            <person name="Kohler A."/>
            <person name="LaButti K."/>
            <person name="Lapidus A."/>
            <person name="Lavin J.L."/>
            <person name="Lee Y.-H."/>
            <person name="Lindquist E."/>
            <person name="Lilly W."/>
            <person name="Lucas S."/>
            <person name="Morin E."/>
            <person name="Murat C."/>
            <person name="Oguiza J.A."/>
            <person name="Park J."/>
            <person name="Pisabarro A.G."/>
            <person name="Riley R."/>
            <person name="Rosling A."/>
            <person name="Salamov A."/>
            <person name="Schmidt O."/>
            <person name="Schmutz J."/>
            <person name="Skrede I."/>
            <person name="Stenlid J."/>
            <person name="Wiebenga A."/>
            <person name="Xie X."/>
            <person name="Kuees U."/>
            <person name="Hibbett D.S."/>
            <person name="Hoffmeister D."/>
            <person name="Hoegberg N."/>
            <person name="Martin F."/>
            <person name="Grigoriev I.V."/>
            <person name="Watkinson S.C."/>
        </authorList>
    </citation>
    <scope>NUCLEOTIDE SEQUENCE [LARGE SCALE GENOMIC DNA]</scope>
    <source>
        <strain evidence="2">strain S7.3</strain>
    </source>
</reference>
<organism evidence="2">
    <name type="scientific">Serpula lacrymans var. lacrymans (strain S7.3)</name>
    <name type="common">Dry rot fungus</name>
    <dbReference type="NCBI Taxonomy" id="936435"/>
    <lineage>
        <taxon>Eukaryota</taxon>
        <taxon>Fungi</taxon>
        <taxon>Dikarya</taxon>
        <taxon>Basidiomycota</taxon>
        <taxon>Agaricomycotina</taxon>
        <taxon>Agaricomycetes</taxon>
        <taxon>Agaricomycetidae</taxon>
        <taxon>Boletales</taxon>
        <taxon>Coniophorineae</taxon>
        <taxon>Serpulaceae</taxon>
        <taxon>Serpula</taxon>
    </lineage>
</organism>